<reference evidence="3" key="1">
    <citation type="submission" date="2019-11" db="EMBL/GenBank/DDBJ databases">
        <title>Complete genome sequence of Corynebacterium kalinowskii 1959, a novel Corynebacterium species isolated from soil of a small paddock in Vilsendorf, Germany.</title>
        <authorList>
            <person name="Schaffert L."/>
            <person name="Ruwe M."/>
            <person name="Milse J."/>
            <person name="Hanuschka K."/>
            <person name="Ortseifen V."/>
            <person name="Droste J."/>
            <person name="Brandt D."/>
            <person name="Schlueter L."/>
            <person name="Kutter Y."/>
            <person name="Vinke S."/>
            <person name="Viehoefer P."/>
            <person name="Jacob L."/>
            <person name="Luebke N.-C."/>
            <person name="Schulte-Berndt E."/>
            <person name="Hain C."/>
            <person name="Linder M."/>
            <person name="Schmidt P."/>
            <person name="Wollenschlaeger L."/>
            <person name="Luttermann T."/>
            <person name="Thieme E."/>
            <person name="Hassa J."/>
            <person name="Haak M."/>
            <person name="Wittchen M."/>
            <person name="Mentz A."/>
            <person name="Persicke M."/>
            <person name="Busche T."/>
            <person name="Ruckert C."/>
        </authorList>
    </citation>
    <scope>NUCLEOTIDE SEQUENCE [LARGE SCALE GENOMIC DNA]</scope>
    <source>
        <strain evidence="3">1959</strain>
    </source>
</reference>
<dbReference type="Pfam" id="PF01455">
    <property type="entry name" value="HupF_HypC"/>
    <property type="match status" value="1"/>
</dbReference>
<keyword evidence="3" id="KW-1185">Reference proteome</keyword>
<dbReference type="GO" id="GO:0051604">
    <property type="term" value="P:protein maturation"/>
    <property type="evidence" value="ECO:0007669"/>
    <property type="project" value="TreeGrafter"/>
</dbReference>
<evidence type="ECO:0000313" key="3">
    <source>
        <dbReference type="Proteomes" id="UP000427071"/>
    </source>
</evidence>
<dbReference type="InterPro" id="IPR001109">
    <property type="entry name" value="Hydrogenase_HupF/HypC"/>
</dbReference>
<organism evidence="2 3">
    <name type="scientific">Corynebacterium kalinowskii</name>
    <dbReference type="NCBI Taxonomy" id="2675216"/>
    <lineage>
        <taxon>Bacteria</taxon>
        <taxon>Bacillati</taxon>
        <taxon>Actinomycetota</taxon>
        <taxon>Actinomycetes</taxon>
        <taxon>Mycobacteriales</taxon>
        <taxon>Corynebacteriaceae</taxon>
        <taxon>Corynebacterium</taxon>
    </lineage>
</organism>
<accession>A0A6B8VST9</accession>
<dbReference type="GO" id="GO:0005506">
    <property type="term" value="F:iron ion binding"/>
    <property type="evidence" value="ECO:0007669"/>
    <property type="project" value="TreeGrafter"/>
</dbReference>
<dbReference type="EMBL" id="CP046452">
    <property type="protein sequence ID" value="QGU02707.1"/>
    <property type="molecule type" value="Genomic_DNA"/>
</dbReference>
<dbReference type="Proteomes" id="UP000427071">
    <property type="component" value="Chromosome"/>
</dbReference>
<evidence type="ECO:0000256" key="1">
    <source>
        <dbReference type="ARBA" id="ARBA00006018"/>
    </source>
</evidence>
<dbReference type="KEGG" id="ckw:CKALI_09260"/>
<dbReference type="AlphaFoldDB" id="A0A6B8VST9"/>
<dbReference type="Gene3D" id="2.30.30.140">
    <property type="match status" value="1"/>
</dbReference>
<protein>
    <submittedName>
        <fullName evidence="2">Hydrogenase 2 accessory protein HypG</fullName>
    </submittedName>
</protein>
<name>A0A6B8VST9_9CORY</name>
<dbReference type="SUPFAM" id="SSF159127">
    <property type="entry name" value="HupF/HypC-like"/>
    <property type="match status" value="1"/>
</dbReference>
<dbReference type="GO" id="GO:1902670">
    <property type="term" value="F:carbon dioxide binding"/>
    <property type="evidence" value="ECO:0007669"/>
    <property type="project" value="TreeGrafter"/>
</dbReference>
<sequence>MPTATIDVAGQVRQCCTAYVPEVSVGDYVLIQNGFAMSVLSEEDALLSLQAIQENNLLPATPDDDRRGDQNQG</sequence>
<evidence type="ECO:0000313" key="2">
    <source>
        <dbReference type="EMBL" id="QGU02707.1"/>
    </source>
</evidence>
<dbReference type="PANTHER" id="PTHR35177">
    <property type="entry name" value="HYDROGENASE MATURATION FACTOR HYBG"/>
    <property type="match status" value="1"/>
</dbReference>
<dbReference type="PANTHER" id="PTHR35177:SF2">
    <property type="entry name" value="HYDROGENASE MATURATION FACTOR HYBG"/>
    <property type="match status" value="1"/>
</dbReference>
<dbReference type="PRINTS" id="PR00445">
    <property type="entry name" value="HUPFHYPC"/>
</dbReference>
<proteinExistence type="inferred from homology"/>
<comment type="similarity">
    <text evidence="1">Belongs to the HupF/HypC family.</text>
</comment>
<gene>
    <name evidence="2" type="ORF">CKALI_09260</name>
</gene>